<name>A0AAW0TQ69_SCYPA</name>
<sequence length="77" mass="8409">MDEASAQPRTDAPQFAAPHKLYMWNCLPECAGGYTAGGQTLYVITGALFPVSESLHTTEYLVCLHYTRSASLNNTLI</sequence>
<reference evidence="1 2" key="1">
    <citation type="submission" date="2023-03" db="EMBL/GenBank/DDBJ databases">
        <title>High-quality genome of Scylla paramamosain provides insights in environmental adaptation.</title>
        <authorList>
            <person name="Zhang L."/>
        </authorList>
    </citation>
    <scope>NUCLEOTIDE SEQUENCE [LARGE SCALE GENOMIC DNA]</scope>
    <source>
        <strain evidence="1">LZ_2023a</strain>
        <tissue evidence="1">Muscle</tissue>
    </source>
</reference>
<accession>A0AAW0TQ69</accession>
<comment type="caution">
    <text evidence="1">The sequence shown here is derived from an EMBL/GenBank/DDBJ whole genome shotgun (WGS) entry which is preliminary data.</text>
</comment>
<evidence type="ECO:0000313" key="2">
    <source>
        <dbReference type="Proteomes" id="UP001487740"/>
    </source>
</evidence>
<dbReference type="EMBL" id="JARAKH010000027">
    <property type="protein sequence ID" value="KAK8389318.1"/>
    <property type="molecule type" value="Genomic_DNA"/>
</dbReference>
<dbReference type="Proteomes" id="UP001487740">
    <property type="component" value="Unassembled WGS sequence"/>
</dbReference>
<proteinExistence type="predicted"/>
<evidence type="ECO:0000313" key="1">
    <source>
        <dbReference type="EMBL" id="KAK8389318.1"/>
    </source>
</evidence>
<organism evidence="1 2">
    <name type="scientific">Scylla paramamosain</name>
    <name type="common">Mud crab</name>
    <dbReference type="NCBI Taxonomy" id="85552"/>
    <lineage>
        <taxon>Eukaryota</taxon>
        <taxon>Metazoa</taxon>
        <taxon>Ecdysozoa</taxon>
        <taxon>Arthropoda</taxon>
        <taxon>Crustacea</taxon>
        <taxon>Multicrustacea</taxon>
        <taxon>Malacostraca</taxon>
        <taxon>Eumalacostraca</taxon>
        <taxon>Eucarida</taxon>
        <taxon>Decapoda</taxon>
        <taxon>Pleocyemata</taxon>
        <taxon>Brachyura</taxon>
        <taxon>Eubrachyura</taxon>
        <taxon>Portunoidea</taxon>
        <taxon>Portunidae</taxon>
        <taxon>Portuninae</taxon>
        <taxon>Scylla</taxon>
    </lineage>
</organism>
<dbReference type="AlphaFoldDB" id="A0AAW0TQ69"/>
<keyword evidence="2" id="KW-1185">Reference proteome</keyword>
<protein>
    <submittedName>
        <fullName evidence="1">Uncharacterized protein</fullName>
    </submittedName>
</protein>
<gene>
    <name evidence="1" type="ORF">O3P69_008802</name>
</gene>